<comment type="caution">
    <text evidence="13">The sequence shown here is derived from an EMBL/GenBank/DDBJ whole genome shotgun (WGS) entry which is preliminary data.</text>
</comment>
<keyword evidence="7" id="KW-0560">Oxidoreductase</keyword>
<comment type="similarity">
    <text evidence="3">Belongs to the DAMOX/DASOX family.</text>
</comment>
<dbReference type="EC" id="1.4.3.3" evidence="8"/>
<keyword evidence="11" id="KW-0472">Membrane</keyword>
<evidence type="ECO:0000256" key="2">
    <source>
        <dbReference type="ARBA" id="ARBA00004948"/>
    </source>
</evidence>
<dbReference type="GO" id="GO:0046416">
    <property type="term" value="P:D-amino acid metabolic process"/>
    <property type="evidence" value="ECO:0007669"/>
    <property type="project" value="InterPro"/>
</dbReference>
<keyword evidence="6" id="KW-0784">Thiamine biosynthesis</keyword>
<keyword evidence="11" id="KW-1133">Transmembrane helix</keyword>
<comment type="cofactor">
    <cofactor evidence="1">
        <name>FAD</name>
        <dbReference type="ChEBI" id="CHEBI:57692"/>
    </cofactor>
</comment>
<accession>A0A1S8GRQ3</accession>
<dbReference type="InterPro" id="IPR036188">
    <property type="entry name" value="FAD/NAD-bd_sf"/>
</dbReference>
<dbReference type="SUPFAM" id="SSF51971">
    <property type="entry name" value="Nucleotide-binding domain"/>
    <property type="match status" value="1"/>
</dbReference>
<dbReference type="Gene3D" id="3.50.50.60">
    <property type="entry name" value="FAD/NAD(P)-binding domain"/>
    <property type="match status" value="1"/>
</dbReference>
<protein>
    <recommendedName>
        <fullName evidence="9">D-amino-acid oxidase</fullName>
        <ecNumber evidence="8">1.4.3.3</ecNumber>
    </recommendedName>
</protein>
<dbReference type="GO" id="GO:0009229">
    <property type="term" value="P:thiamine diphosphate biosynthetic process"/>
    <property type="evidence" value="ECO:0007669"/>
    <property type="project" value="UniProtKB-UniPathway"/>
</dbReference>
<dbReference type="AlphaFoldDB" id="A0A1S8GRQ3"/>
<sequence>MSRQSESLLSVGIIGSGIAGLITALALKEKGYFVHLYEKTKHLGEGTCSWFAGGMIAPWCERDGADDIIRDRGVEALEWWERHYEGTVKAGSLVLSAARDRSEVIRFGRCTQEHQTVNEDSLNRLEPDLCGRFQEGLFYPREAHIDPRLALPALEMRLKNAGGVVSRDVEVQAEELKEDIIVDCRGLAARTDLPKLRGVRGEMIRIQTRDIHFKRPIRLLHPRQPVYVVPRDKDILMVGATSIETDCQAPITVRSAYDLLEAVQRLHPALGEASIIEASAGVRPAFPDNIPDIEQHGRIIYANGLYRHGFLLSPWCARKVVEQIQAQEGAVA</sequence>
<gene>
    <name evidence="13" type="ORF">AL01_01810</name>
</gene>
<evidence type="ECO:0000256" key="9">
    <source>
        <dbReference type="ARBA" id="ARBA00039751"/>
    </source>
</evidence>
<dbReference type="UniPathway" id="UPA00060"/>
<evidence type="ECO:0000256" key="11">
    <source>
        <dbReference type="SAM" id="Phobius"/>
    </source>
</evidence>
<dbReference type="EMBL" id="JATM01000001">
    <property type="protein sequence ID" value="OOL19723.1"/>
    <property type="molecule type" value="Genomic_DNA"/>
</dbReference>
<dbReference type="GO" id="GO:0009228">
    <property type="term" value="P:thiamine biosynthetic process"/>
    <property type="evidence" value="ECO:0007669"/>
    <property type="project" value="UniProtKB-KW"/>
</dbReference>
<dbReference type="PANTHER" id="PTHR11530:SF11">
    <property type="entry name" value="D-ASPARTATE OXIDASE"/>
    <property type="match status" value="1"/>
</dbReference>
<dbReference type="InterPro" id="IPR023209">
    <property type="entry name" value="DAO"/>
</dbReference>
<dbReference type="GO" id="GO:0071949">
    <property type="term" value="F:FAD binding"/>
    <property type="evidence" value="ECO:0007669"/>
    <property type="project" value="InterPro"/>
</dbReference>
<evidence type="ECO:0000256" key="7">
    <source>
        <dbReference type="ARBA" id="ARBA00023002"/>
    </source>
</evidence>
<dbReference type="STRING" id="1539051.AL01_01810"/>
<evidence type="ECO:0000256" key="3">
    <source>
        <dbReference type="ARBA" id="ARBA00006730"/>
    </source>
</evidence>
<dbReference type="GO" id="GO:0003884">
    <property type="term" value="F:D-amino-acid oxidase activity"/>
    <property type="evidence" value="ECO:0007669"/>
    <property type="project" value="UniProtKB-EC"/>
</dbReference>
<evidence type="ECO:0000256" key="10">
    <source>
        <dbReference type="ARBA" id="ARBA00049547"/>
    </source>
</evidence>
<evidence type="ECO:0000313" key="14">
    <source>
        <dbReference type="Proteomes" id="UP000200980"/>
    </source>
</evidence>
<comment type="catalytic activity">
    <reaction evidence="10">
        <text>a D-alpha-amino acid + O2 + H2O = a 2-oxocarboxylate + H2O2 + NH4(+)</text>
        <dbReference type="Rhea" id="RHEA:21816"/>
        <dbReference type="ChEBI" id="CHEBI:15377"/>
        <dbReference type="ChEBI" id="CHEBI:15379"/>
        <dbReference type="ChEBI" id="CHEBI:16240"/>
        <dbReference type="ChEBI" id="CHEBI:28938"/>
        <dbReference type="ChEBI" id="CHEBI:35179"/>
        <dbReference type="ChEBI" id="CHEBI:59871"/>
        <dbReference type="EC" id="1.4.3.3"/>
    </reaction>
    <physiologicalReaction direction="left-to-right" evidence="10">
        <dbReference type="Rhea" id="RHEA:21817"/>
    </physiologicalReaction>
</comment>
<dbReference type="InterPro" id="IPR012727">
    <property type="entry name" value="Gly_oxidase_ThiO"/>
</dbReference>
<evidence type="ECO:0000256" key="1">
    <source>
        <dbReference type="ARBA" id="ARBA00001974"/>
    </source>
</evidence>
<keyword evidence="4" id="KW-0285">Flavoprotein</keyword>
<dbReference type="NCBIfam" id="TIGR02352">
    <property type="entry name" value="thiamin_ThiO"/>
    <property type="match status" value="1"/>
</dbReference>
<dbReference type="SUPFAM" id="SSF54373">
    <property type="entry name" value="FAD-linked reductases, C-terminal domain"/>
    <property type="match status" value="1"/>
</dbReference>
<dbReference type="Proteomes" id="UP000200980">
    <property type="component" value="Unassembled WGS sequence"/>
</dbReference>
<organism evidence="13 14">
    <name type="scientific">Bombella intestini</name>
    <dbReference type="NCBI Taxonomy" id="1539051"/>
    <lineage>
        <taxon>Bacteria</taxon>
        <taxon>Pseudomonadati</taxon>
        <taxon>Pseudomonadota</taxon>
        <taxon>Alphaproteobacteria</taxon>
        <taxon>Acetobacterales</taxon>
        <taxon>Acetobacteraceae</taxon>
        <taxon>Bombella</taxon>
    </lineage>
</organism>
<evidence type="ECO:0000256" key="6">
    <source>
        <dbReference type="ARBA" id="ARBA00022977"/>
    </source>
</evidence>
<evidence type="ECO:0000256" key="8">
    <source>
        <dbReference type="ARBA" id="ARBA00039101"/>
    </source>
</evidence>
<evidence type="ECO:0000256" key="5">
    <source>
        <dbReference type="ARBA" id="ARBA00022827"/>
    </source>
</evidence>
<feature type="transmembrane region" description="Helical" evidence="11">
    <location>
        <begin position="7"/>
        <end position="27"/>
    </location>
</feature>
<feature type="domain" description="FAD dependent oxidoreductase" evidence="12">
    <location>
        <begin position="11"/>
        <end position="322"/>
    </location>
</feature>
<reference evidence="13 14" key="1">
    <citation type="journal article" date="2016" name="PLoS ONE">
        <title>Whole-Genome Sequence Analysis of Bombella intestini LMG 28161T, a Novel Acetic Acid Bacterium Isolated from the Crop of a Red-Tailed Bumble Bee, Bombus lapidarius.</title>
        <authorList>
            <person name="Li L."/>
            <person name="Illeghems K."/>
            <person name="Van Kerrebroeck S."/>
            <person name="Borremans W."/>
            <person name="Cleenwerck I."/>
            <person name="Smagghe G."/>
            <person name="De Vuyst L."/>
            <person name="Vandamme P."/>
        </authorList>
    </citation>
    <scope>NUCLEOTIDE SEQUENCE [LARGE SCALE GENOMIC DNA]</scope>
    <source>
        <strain evidence="13 14">R-52487</strain>
    </source>
</reference>
<proteinExistence type="inferred from homology"/>
<dbReference type="Gene3D" id="3.30.9.10">
    <property type="entry name" value="D-Amino Acid Oxidase, subunit A, domain 2"/>
    <property type="match status" value="1"/>
</dbReference>
<dbReference type="PANTHER" id="PTHR11530">
    <property type="entry name" value="D-AMINO ACID OXIDASE"/>
    <property type="match status" value="1"/>
</dbReference>
<keyword evidence="14" id="KW-1185">Reference proteome</keyword>
<comment type="pathway">
    <text evidence="2">Cofactor biosynthesis; thiamine diphosphate biosynthesis.</text>
</comment>
<dbReference type="RefSeq" id="WP_077395547.1">
    <property type="nucleotide sequence ID" value="NZ_JATM01000001.1"/>
</dbReference>
<dbReference type="OrthoDB" id="9790035at2"/>
<evidence type="ECO:0000256" key="4">
    <source>
        <dbReference type="ARBA" id="ARBA00022630"/>
    </source>
</evidence>
<keyword evidence="11" id="KW-0812">Transmembrane</keyword>
<dbReference type="Pfam" id="PF01266">
    <property type="entry name" value="DAO"/>
    <property type="match status" value="1"/>
</dbReference>
<name>A0A1S8GRQ3_9PROT</name>
<keyword evidence="5" id="KW-0274">FAD</keyword>
<evidence type="ECO:0000259" key="12">
    <source>
        <dbReference type="Pfam" id="PF01266"/>
    </source>
</evidence>
<dbReference type="InterPro" id="IPR006076">
    <property type="entry name" value="FAD-dep_OxRdtase"/>
</dbReference>
<evidence type="ECO:0000313" key="13">
    <source>
        <dbReference type="EMBL" id="OOL19723.1"/>
    </source>
</evidence>